<proteinExistence type="predicted"/>
<dbReference type="PANTHER" id="PTHR47495">
    <property type="entry name" value="ALDEHYDE DEHYDROGENASE"/>
    <property type="match status" value="1"/>
</dbReference>
<evidence type="ECO:0000313" key="2">
    <source>
        <dbReference type="EMBL" id="UVI39606.1"/>
    </source>
</evidence>
<dbReference type="PIRSF" id="PIRSF036389">
    <property type="entry name" value="IOR_B"/>
    <property type="match status" value="1"/>
</dbReference>
<dbReference type="InterPro" id="IPR046867">
    <property type="entry name" value="AldOxase/xan_DH_MoCoBD2"/>
</dbReference>
<dbReference type="Gene3D" id="3.90.1170.50">
    <property type="entry name" value="Aldehyde oxidase/xanthine dehydrogenase, a/b hammerhead"/>
    <property type="match status" value="1"/>
</dbReference>
<dbReference type="EMBL" id="CP092471">
    <property type="protein sequence ID" value="UVI39606.1"/>
    <property type="molecule type" value="Genomic_DNA"/>
</dbReference>
<organism evidence="2 3">
    <name type="scientific">Qipengyuania spongiae</name>
    <dbReference type="NCBI Taxonomy" id="2909673"/>
    <lineage>
        <taxon>Bacteria</taxon>
        <taxon>Pseudomonadati</taxon>
        <taxon>Pseudomonadota</taxon>
        <taxon>Alphaproteobacteria</taxon>
        <taxon>Sphingomonadales</taxon>
        <taxon>Erythrobacteraceae</taxon>
        <taxon>Qipengyuania</taxon>
    </lineage>
</organism>
<dbReference type="InterPro" id="IPR000674">
    <property type="entry name" value="Ald_Oxase/Xan_DH_a/b"/>
</dbReference>
<dbReference type="InterPro" id="IPR008274">
    <property type="entry name" value="AldOxase/xan_DH_MoCoBD1"/>
</dbReference>
<dbReference type="RefSeq" id="WP_265559142.1">
    <property type="nucleotide sequence ID" value="NZ_CP092471.1"/>
</dbReference>
<dbReference type="SUPFAM" id="SSF56003">
    <property type="entry name" value="Molybdenum cofactor-binding domain"/>
    <property type="match status" value="2"/>
</dbReference>
<dbReference type="PANTHER" id="PTHR47495:SF2">
    <property type="entry name" value="ALDEHYDE DEHYDROGENASE"/>
    <property type="match status" value="1"/>
</dbReference>
<dbReference type="Proteomes" id="UP001065265">
    <property type="component" value="Chromosome"/>
</dbReference>
<keyword evidence="3" id="KW-1185">Reference proteome</keyword>
<name>A0ABY5T2T5_9SPHN</name>
<evidence type="ECO:0000313" key="3">
    <source>
        <dbReference type="Proteomes" id="UP001065265"/>
    </source>
</evidence>
<dbReference type="Gene3D" id="3.30.365.10">
    <property type="entry name" value="Aldehyde oxidase/xanthine dehydrogenase, molybdopterin binding domain"/>
    <property type="match status" value="4"/>
</dbReference>
<gene>
    <name evidence="2" type="ORF">L1F33_01175</name>
</gene>
<dbReference type="InterPro" id="IPR037165">
    <property type="entry name" value="AldOxase/xan_DH_Mopterin-bd_sf"/>
</dbReference>
<dbReference type="SMART" id="SM01008">
    <property type="entry name" value="Ald_Xan_dh_C"/>
    <property type="match status" value="1"/>
</dbReference>
<dbReference type="InterPro" id="IPR052516">
    <property type="entry name" value="N-heterocyclic_Hydroxylase"/>
</dbReference>
<dbReference type="SUPFAM" id="SSF54665">
    <property type="entry name" value="CO dehydrogenase molybdoprotein N-domain-like"/>
    <property type="match status" value="1"/>
</dbReference>
<dbReference type="InterPro" id="IPR036856">
    <property type="entry name" value="Ald_Oxase/Xan_DH_a/b_sf"/>
</dbReference>
<feature type="domain" description="Aldehyde oxidase/xanthine dehydrogenase a/b hammerhead" evidence="1">
    <location>
        <begin position="247"/>
        <end position="324"/>
    </location>
</feature>
<dbReference type="Pfam" id="PF20256">
    <property type="entry name" value="MoCoBD_2"/>
    <property type="match status" value="1"/>
</dbReference>
<reference evidence="2" key="1">
    <citation type="submission" date="2022-02" db="EMBL/GenBank/DDBJ databases">
        <title>Qipengyuania spongiae sp. nov., isolated from marine sponge.</title>
        <authorList>
            <person name="Li Z."/>
            <person name="Zhang M."/>
        </authorList>
    </citation>
    <scope>NUCLEOTIDE SEQUENCE</scope>
    <source>
        <strain evidence="2">PHS-Z21</strain>
    </source>
</reference>
<evidence type="ECO:0000259" key="1">
    <source>
        <dbReference type="SMART" id="SM01008"/>
    </source>
</evidence>
<dbReference type="InterPro" id="IPR012368">
    <property type="entry name" value="OxRdtase_Mopterin-bd_su_IorB"/>
</dbReference>
<dbReference type="Pfam" id="PF02738">
    <property type="entry name" value="MoCoBD_1"/>
    <property type="match status" value="1"/>
</dbReference>
<protein>
    <submittedName>
        <fullName evidence="2">Molybdopterin-dependent oxidoreductase</fullName>
    </submittedName>
</protein>
<accession>A0ABY5T2T5</accession>
<sequence>MARRKRLNVPALSRRKLLTGAALGGGLLVAWRIWPRHYDPPLSPGIDEFGFGAWLTVARDGVVTVALPQLEMGQGVSTILPQIVAMEMGADWRQVGVIPAPPSGALPNIPLAEKWKPLWASVPVIADAGRFARESRFGATADGTTLAAYGGPAREAGAAARAMLAMAAAERWGVGWEECEVAGGMVSHGGNRSGFGALAESAAGFEPPDPPPLRTEPPVDLDIDPTDLAVDGVVTRYPRLDLPAKVDGSLLFAGDVRLPGMLHASIRHGPVGLPERTSFDAAAAGGVPGLVTVVKSKRWIAAVAESWWQAEQALAAMRPRFSGPRSLDQSAMEQRIDAALASGEAERIATRGEPDFSGPAPIFARRYDIGAAFHNSIETASATAHYTNGRLELWLASQAPEAARAAAAKAVGVSDSDVVLYPMAAGGSFDARLERQHAIEVAQIAREVGHPVQLTWSRREEAMAVPPRTPLALQLAARLAGEGLPTVWRTRVACPPTVREFGHRLFDNLTPEAAIAAAAGEADPLALEGAMPPYAIPAVAIDHLPVTLGLPTGRLRGNAAACAAFATESFVDELARESGRDPFLYRLAMLGGERRMAEVLRLATRFGGWDGGAEGSGQGLAMVRMNGTSEDPEDAGFIACVAEARLGTGGVQVERLSAVVDIGRIINLDIARQQIEGGLIFGLSLATGSSANFVKGQPEPGTLNGMNLPTLASSPDIALQFVRSDAPPFDPGELGVAVAPPAIANALFTATGRRFRRLPLLAPA</sequence>